<organism evidence="1 2">
    <name type="scientific">Microbacterium testaceum (strain StLB037)</name>
    <dbReference type="NCBI Taxonomy" id="979556"/>
    <lineage>
        <taxon>Bacteria</taxon>
        <taxon>Bacillati</taxon>
        <taxon>Actinomycetota</taxon>
        <taxon>Actinomycetes</taxon>
        <taxon>Micrococcales</taxon>
        <taxon>Microbacteriaceae</taxon>
        <taxon>Microbacterium</taxon>
    </lineage>
</organism>
<name>E8NGF0_MICTS</name>
<dbReference type="Proteomes" id="UP000008975">
    <property type="component" value="Chromosome"/>
</dbReference>
<dbReference type="STRING" id="979556.MTES_1069"/>
<reference evidence="1 2" key="1">
    <citation type="journal article" date="2011" name="J. Bacteriol.">
        <title>Genome sequence of Microbacterium testaceum StLB037, an N-acylhomoserine lactone-degrading bacterium isolated from potato leaves.</title>
        <authorList>
            <person name="Morohoshi T."/>
            <person name="Wang W.-Z."/>
            <person name="Someya N."/>
            <person name="Ikeda T."/>
        </authorList>
    </citation>
    <scope>NUCLEOTIDE SEQUENCE [LARGE SCALE GENOMIC DNA]</scope>
    <source>
        <strain evidence="1 2">StLB037</strain>
    </source>
</reference>
<dbReference type="EMBL" id="AP012052">
    <property type="protein sequence ID" value="BAJ74033.1"/>
    <property type="molecule type" value="Genomic_DNA"/>
</dbReference>
<dbReference type="InterPro" id="IPR025447">
    <property type="entry name" value="DUF4192"/>
</dbReference>
<dbReference type="HOGENOM" id="CLU_739283_0_0_11"/>
<protein>
    <submittedName>
        <fullName evidence="1">Lipopolysaccharide biosynthesis protein</fullName>
    </submittedName>
</protein>
<gene>
    <name evidence="1" type="ordered locus">MTES_1069</name>
</gene>
<dbReference type="Pfam" id="PF13830">
    <property type="entry name" value="DUF4192"/>
    <property type="match status" value="1"/>
</dbReference>
<dbReference type="OrthoDB" id="4954868at2"/>
<sequence length="371" mass="39940">MSTVIRVSSPLSLLSLVPRLLDCTPRRSLVLVPFAGSRSLAALRVDLPADDNPDLPRIASTLIGMACKVPLTDAVTVVIYTDDAVADRGSLPHDALVDAVLERAHICGLRVIEALVVGADGWGSYQDPSVGGEHGLDEITAAGPDLPESFPEHDQIGAAALPAVDLAEKERMGRALEDVDLLLDVPRRRNSLSVSRRRSAEAILDELADPPALFESVLEPITDTDGRHRLASLAYALERPLLRDVALMQWAGDITTGDAAFHAQTRFPDGEGYPEDIARPMWGEGANPDLDRLLVALDRCRRVAATAPRARRPGALAACAWLAWATGRSTHAAFYAETALEIDPAHGLSGIVLTLADHGRLPEWLFERAPR</sequence>
<evidence type="ECO:0000313" key="1">
    <source>
        <dbReference type="EMBL" id="BAJ74033.1"/>
    </source>
</evidence>
<proteinExistence type="predicted"/>
<dbReference type="RefSeq" id="WP_013584160.1">
    <property type="nucleotide sequence ID" value="NC_015125.1"/>
</dbReference>
<dbReference type="eggNOG" id="ENOG5031GJC">
    <property type="taxonomic scope" value="Bacteria"/>
</dbReference>
<evidence type="ECO:0000313" key="2">
    <source>
        <dbReference type="Proteomes" id="UP000008975"/>
    </source>
</evidence>
<dbReference type="KEGG" id="mts:MTES_1069"/>
<accession>E8NGF0</accession>
<reference key="2">
    <citation type="submission" date="2011-02" db="EMBL/GenBank/DDBJ databases">
        <title>Genome sequence of Microbacterium testaceum StLB037.</title>
        <authorList>
            <person name="Morohoshi T."/>
            <person name="Wang W.Z."/>
            <person name="Someya N."/>
            <person name="Ikeda T."/>
        </authorList>
    </citation>
    <scope>NUCLEOTIDE SEQUENCE</scope>
    <source>
        <strain>StLB037</strain>
    </source>
</reference>
<dbReference type="AlphaFoldDB" id="E8NGF0"/>